<dbReference type="RefSeq" id="XP_007914314.1">
    <property type="nucleotide sequence ID" value="XM_007916123.1"/>
</dbReference>
<dbReference type="EMBL" id="KB933059">
    <property type="protein sequence ID" value="EOO00956.1"/>
    <property type="molecule type" value="Genomic_DNA"/>
</dbReference>
<dbReference type="KEGG" id="tmn:UCRPA7_3562"/>
<organism evidence="2 3">
    <name type="scientific">Phaeoacremonium minimum (strain UCR-PA7)</name>
    <name type="common">Esca disease fungus</name>
    <name type="synonym">Togninia minima</name>
    <dbReference type="NCBI Taxonomy" id="1286976"/>
    <lineage>
        <taxon>Eukaryota</taxon>
        <taxon>Fungi</taxon>
        <taxon>Dikarya</taxon>
        <taxon>Ascomycota</taxon>
        <taxon>Pezizomycotina</taxon>
        <taxon>Sordariomycetes</taxon>
        <taxon>Sordariomycetidae</taxon>
        <taxon>Togniniales</taxon>
        <taxon>Togniniaceae</taxon>
        <taxon>Phaeoacremonium</taxon>
    </lineage>
</organism>
<gene>
    <name evidence="2" type="ORF">UCRPA7_3562</name>
</gene>
<keyword evidence="3" id="KW-1185">Reference proteome</keyword>
<feature type="region of interest" description="Disordered" evidence="1">
    <location>
        <begin position="502"/>
        <end position="608"/>
    </location>
</feature>
<proteinExistence type="predicted"/>
<evidence type="ECO:0000313" key="3">
    <source>
        <dbReference type="Proteomes" id="UP000014074"/>
    </source>
</evidence>
<dbReference type="OrthoDB" id="5245035at2759"/>
<feature type="compositionally biased region" description="Acidic residues" evidence="1">
    <location>
        <begin position="659"/>
        <end position="698"/>
    </location>
</feature>
<evidence type="ECO:0000313" key="2">
    <source>
        <dbReference type="EMBL" id="EOO00956.1"/>
    </source>
</evidence>
<feature type="region of interest" description="Disordered" evidence="1">
    <location>
        <begin position="645"/>
        <end position="698"/>
    </location>
</feature>
<feature type="compositionally biased region" description="Low complexity" evidence="1">
    <location>
        <begin position="460"/>
        <end position="469"/>
    </location>
</feature>
<dbReference type="Proteomes" id="UP000014074">
    <property type="component" value="Unassembled WGS sequence"/>
</dbReference>
<dbReference type="AlphaFoldDB" id="R8BNN5"/>
<dbReference type="GeneID" id="19323922"/>
<protein>
    <submittedName>
        <fullName evidence="2">Uncharacterized protein</fullName>
    </submittedName>
</protein>
<feature type="compositionally biased region" description="Basic and acidic residues" evidence="1">
    <location>
        <begin position="527"/>
        <end position="537"/>
    </location>
</feature>
<sequence>MARNTWQTVPKKLAPSKSNKRNPTKVNAFRKLFPADSHLFAGGVTGRSVADVRRLIYAQVWSRERRDDFKSDFVVSEYGIDRNVMQYSHYYDQQGYLRRETHYRNRPNLLFVNKQISDDLLQFVYSINTLEIDVDLKSRDTPDARTSFNNIIARLRGNPYFQRFTQALRVRIHFPDDYPRHNLPAINQAILEEISGFIDGCQSLSALQIHVVMMEGMNDYELRYAAFPFYPLKFTGWNISVLNLQTYRFDRVQNEEVHHLNKAWDHYIAHGTLTAKIPQSQSKMSHVPTRPGSPESMTPQNGGSQNGGSQNGGTQEAALKERATKNKNGSKKKKARKAGDQVTPPQSAPPSVAGDHVPLQNGDPPSPPSTPTTPKTPTEGSIGISNTGKQYESRSGSVTDEDQGSIQEDRVVEKTIEASKEMGSEETNIHDSSGHEQYPAIHQCKEHPEEFPRPVNIPLSPARSASSSATLGRGASNKQVFELKNNLAHKNGTVAKYLEDGCSVQVEDRDPLVNKKALKRKRQREKARREAEERKAAAESQANESEIEASPIQTPTSPARIEVDAGETNLSESPASSPRRIVVYSPTRSRRAASRCDSLPPRVDGSSYPAKVKKTKKIKYTDDDMLQRGFIPSVEIGRVQTIISMEDGDDDLTSRVAQADDDETRVVEELEDSEDDPEGEEWSSQDNDDDELSDGSSH</sequence>
<feature type="compositionally biased region" description="Polar residues" evidence="1">
    <location>
        <begin position="383"/>
        <end position="398"/>
    </location>
</feature>
<reference evidence="3" key="1">
    <citation type="journal article" date="2013" name="Genome Announc.">
        <title>Draft genome sequence of the ascomycete Phaeoacremonium aleophilum strain UCR-PA7, a causal agent of the esca disease complex in grapevines.</title>
        <authorList>
            <person name="Blanco-Ulate B."/>
            <person name="Rolshausen P."/>
            <person name="Cantu D."/>
        </authorList>
    </citation>
    <scope>NUCLEOTIDE SEQUENCE [LARGE SCALE GENOMIC DNA]</scope>
    <source>
        <strain evidence="3">UCR-PA7</strain>
    </source>
</reference>
<name>R8BNN5_PHAM7</name>
<feature type="compositionally biased region" description="Basic residues" evidence="1">
    <location>
        <begin position="516"/>
        <end position="526"/>
    </location>
</feature>
<feature type="region of interest" description="Disordered" evidence="1">
    <location>
        <begin position="450"/>
        <end position="476"/>
    </location>
</feature>
<accession>R8BNN5</accession>
<dbReference type="HOGENOM" id="CLU_394927_0_0_1"/>
<feature type="region of interest" description="Disordered" evidence="1">
    <location>
        <begin position="276"/>
        <end position="411"/>
    </location>
</feature>
<feature type="region of interest" description="Disordered" evidence="1">
    <location>
        <begin position="1"/>
        <end position="23"/>
    </location>
</feature>
<evidence type="ECO:0000256" key="1">
    <source>
        <dbReference type="SAM" id="MobiDB-lite"/>
    </source>
</evidence>